<reference evidence="1 2" key="1">
    <citation type="submission" date="2019-11" db="EMBL/GenBank/DDBJ databases">
        <title>The Phosphoenolpyruvate Phosphotransferase System Regulates Serratia proteamaculans 336X Biofilm Formation and Wheat Roots colonization.</title>
        <authorList>
            <person name="Liu F."/>
        </authorList>
    </citation>
    <scope>NUCLEOTIDE SEQUENCE [LARGE SCALE GENOMIC DNA]</scope>
    <source>
        <strain evidence="1 2">336X</strain>
    </source>
</reference>
<sequence length="147" mass="16216">MATKKKTGRPSDYLPEVADDICALLASGESLLKVCKRPGMPDKSTVFRWLSVHEDFRDKYASSTEARADAIFEDMFGIADEVAEDAAAVGKARLRIDTRKWALARMNPRKYGDKVTQELTGKDGGPIQQTHSVSVDEKALNSILSKL</sequence>
<dbReference type="GO" id="GO:0016787">
    <property type="term" value="F:hydrolase activity"/>
    <property type="evidence" value="ECO:0007669"/>
    <property type="project" value="UniProtKB-KW"/>
</dbReference>
<dbReference type="AlphaFoldDB" id="A0A5Q2VH99"/>
<proteinExistence type="predicted"/>
<evidence type="ECO:0000313" key="2">
    <source>
        <dbReference type="Proteomes" id="UP000381260"/>
    </source>
</evidence>
<organism evidence="1 2">
    <name type="scientific">Serratia proteamaculans</name>
    <dbReference type="NCBI Taxonomy" id="28151"/>
    <lineage>
        <taxon>Bacteria</taxon>
        <taxon>Pseudomonadati</taxon>
        <taxon>Pseudomonadota</taxon>
        <taxon>Gammaproteobacteria</taxon>
        <taxon>Enterobacterales</taxon>
        <taxon>Yersiniaceae</taxon>
        <taxon>Serratia</taxon>
    </lineage>
</organism>
<dbReference type="RefSeq" id="WP_153860146.1">
    <property type="nucleotide sequence ID" value="NZ_CP045913.1"/>
</dbReference>
<dbReference type="Proteomes" id="UP000381260">
    <property type="component" value="Chromosome"/>
</dbReference>
<dbReference type="Pfam" id="PF20901">
    <property type="entry name" value="Sf6_terminase"/>
    <property type="match status" value="1"/>
</dbReference>
<accession>A0A5Q2VH99</accession>
<dbReference type="Gene3D" id="1.10.10.60">
    <property type="entry name" value="Homeodomain-like"/>
    <property type="match status" value="1"/>
</dbReference>
<name>A0A5Q2VH99_SERPR</name>
<dbReference type="EMBL" id="CP045913">
    <property type="protein sequence ID" value="QGH63420.1"/>
    <property type="molecule type" value="Genomic_DNA"/>
</dbReference>
<protein>
    <submittedName>
        <fullName evidence="1">Ubiquitin carboxyl-hydrolase</fullName>
    </submittedName>
</protein>
<dbReference type="InterPro" id="IPR048683">
    <property type="entry name" value="Sf6_terminase"/>
</dbReference>
<keyword evidence="1" id="KW-0378">Hydrolase</keyword>
<gene>
    <name evidence="1" type="ORF">GHV41_22375</name>
</gene>
<evidence type="ECO:0000313" key="1">
    <source>
        <dbReference type="EMBL" id="QGH63420.1"/>
    </source>
</evidence>